<comment type="subunit">
    <text evidence="4">Monomer.</text>
</comment>
<dbReference type="Pfam" id="PF06071">
    <property type="entry name" value="YchF-GTPase_C"/>
    <property type="match status" value="1"/>
</dbReference>
<feature type="domain" description="OBG-type G" evidence="6">
    <location>
        <begin position="34"/>
        <end position="286"/>
    </location>
</feature>
<dbReference type="InterPro" id="IPR013029">
    <property type="entry name" value="YchF_C"/>
</dbReference>
<name>A0A7S4E3V5_9STRA</name>
<dbReference type="PANTHER" id="PTHR23305:SF18">
    <property type="entry name" value="OBG-TYPE G DOMAIN-CONTAINING PROTEIN"/>
    <property type="match status" value="1"/>
</dbReference>
<dbReference type="FunFam" id="1.10.150.300:FF:000001">
    <property type="entry name" value="Ribosome-binding ATPase YchF"/>
    <property type="match status" value="1"/>
</dbReference>
<evidence type="ECO:0000256" key="1">
    <source>
        <dbReference type="ARBA" id="ARBA00022723"/>
    </source>
</evidence>
<comment type="function">
    <text evidence="4">Hydrolyzes ATP, and can also hydrolyze GTP with lower efficiency. Has lower affinity for GTP.</text>
</comment>
<evidence type="ECO:0000256" key="4">
    <source>
        <dbReference type="HAMAP-Rule" id="MF_03167"/>
    </source>
</evidence>
<comment type="similarity">
    <text evidence="4">Belongs to the TRAFAC class OBG-HflX-like GTPase superfamily. OBG GTPase family. YchF/OLA1 subfamily.</text>
</comment>
<dbReference type="InterPro" id="IPR004396">
    <property type="entry name" value="ATPase_YchF/OLA1"/>
</dbReference>
<dbReference type="InterPro" id="IPR012675">
    <property type="entry name" value="Beta-grasp_dom_sf"/>
</dbReference>
<dbReference type="Gene3D" id="3.40.50.300">
    <property type="entry name" value="P-loop containing nucleotide triphosphate hydrolases"/>
    <property type="match status" value="1"/>
</dbReference>
<feature type="binding site" evidence="4">
    <location>
        <position position="239"/>
    </location>
    <ligand>
        <name>ATP</name>
        <dbReference type="ChEBI" id="CHEBI:30616"/>
    </ligand>
</feature>
<evidence type="ECO:0000256" key="2">
    <source>
        <dbReference type="ARBA" id="ARBA00022741"/>
    </source>
</evidence>
<feature type="signal peptide" evidence="5">
    <location>
        <begin position="1"/>
        <end position="15"/>
    </location>
</feature>
<keyword evidence="5" id="KW-0732">Signal</keyword>
<dbReference type="InterPro" id="IPR027417">
    <property type="entry name" value="P-loop_NTPase"/>
</dbReference>
<accession>A0A7S4E3V5</accession>
<protein>
    <recommendedName>
        <fullName evidence="4">Obg-like ATPase 1</fullName>
    </recommendedName>
</protein>
<dbReference type="SUPFAM" id="SSF52540">
    <property type="entry name" value="P-loop containing nucleoside triphosphate hydrolases"/>
    <property type="match status" value="1"/>
</dbReference>
<dbReference type="CDD" id="cd01900">
    <property type="entry name" value="YchF"/>
    <property type="match status" value="1"/>
</dbReference>
<dbReference type="NCBIfam" id="TIGR00092">
    <property type="entry name" value="redox-regulated ATPase YchF"/>
    <property type="match status" value="1"/>
</dbReference>
<dbReference type="PROSITE" id="PS51710">
    <property type="entry name" value="G_OBG"/>
    <property type="match status" value="1"/>
</dbReference>
<dbReference type="GO" id="GO:0016887">
    <property type="term" value="F:ATP hydrolysis activity"/>
    <property type="evidence" value="ECO:0007669"/>
    <property type="project" value="UniProtKB-UniRule"/>
</dbReference>
<dbReference type="CDD" id="cd04867">
    <property type="entry name" value="TGS_YchF_OLA1"/>
    <property type="match status" value="1"/>
</dbReference>
<dbReference type="GO" id="GO:0043023">
    <property type="term" value="F:ribosomal large subunit binding"/>
    <property type="evidence" value="ECO:0007669"/>
    <property type="project" value="UniProtKB-UniRule"/>
</dbReference>
<dbReference type="EMBL" id="HBIW01005250">
    <property type="protein sequence ID" value="CAE0688874.1"/>
    <property type="molecule type" value="Transcribed_RNA"/>
</dbReference>
<keyword evidence="4" id="KW-0378">Hydrolase</keyword>
<dbReference type="InterPro" id="IPR031167">
    <property type="entry name" value="G_OBG"/>
</dbReference>
<dbReference type="GO" id="GO:0005525">
    <property type="term" value="F:GTP binding"/>
    <property type="evidence" value="ECO:0007669"/>
    <property type="project" value="InterPro"/>
</dbReference>
<dbReference type="GO" id="GO:0005737">
    <property type="term" value="C:cytoplasm"/>
    <property type="evidence" value="ECO:0007669"/>
    <property type="project" value="UniProtKB-SubCell"/>
</dbReference>
<dbReference type="SUPFAM" id="SSF81271">
    <property type="entry name" value="TGS-like"/>
    <property type="match status" value="1"/>
</dbReference>
<keyword evidence="4" id="KW-0963">Cytoplasm</keyword>
<dbReference type="Pfam" id="PF01926">
    <property type="entry name" value="MMR_HSR1"/>
    <property type="match status" value="1"/>
</dbReference>
<evidence type="ECO:0000259" key="6">
    <source>
        <dbReference type="PROSITE" id="PS51710"/>
    </source>
</evidence>
<keyword evidence="2 4" id="KW-0547">Nucleotide-binding</keyword>
<evidence type="ECO:0000256" key="5">
    <source>
        <dbReference type="SAM" id="SignalP"/>
    </source>
</evidence>
<evidence type="ECO:0000256" key="3">
    <source>
        <dbReference type="ARBA" id="ARBA00022840"/>
    </source>
</evidence>
<feature type="chain" id="PRO_5031343892" description="Obg-like ATPase 1" evidence="5">
    <location>
        <begin position="16"/>
        <end position="395"/>
    </location>
</feature>
<dbReference type="HAMAP" id="MF_00944">
    <property type="entry name" value="YchF_OLA1_ATPase"/>
    <property type="match status" value="1"/>
</dbReference>
<dbReference type="FunFam" id="3.10.20.30:FF:000001">
    <property type="entry name" value="Ribosome-binding ATPase YchF"/>
    <property type="match status" value="1"/>
</dbReference>
<comment type="subcellular location">
    <subcellularLocation>
        <location evidence="4">Cytoplasm</location>
    </subcellularLocation>
</comment>
<sequence length="395" mass="42842">MRTLSLTTMLALARALQRGLPRVHARRRVISMGLKTGIVGLPNVGKSTLFNALTGDVNAEAANYPFCTIEPNVGVVSVPDERLNKLSEINASEKTVPTSLEFVDIAGLVKGASKGEGLGNQFLANIRECDAIVHMVRCFENDDVIHVDASIDPVRDVEVIELELALADLQQVEKRMERAGKDKKTGKAPPEEMDALTKLQAALDEGKQARDVDLSEKELEAVKGLNLLTIKPVIYACNVADEDLAEGNAFVEAIKKRSGGESVVVVSAQVESELVSLDSEDRDEFLDALGVTLEGCGLRALVRTAYDTLGLITYYTSGPTESRAWTIREGWLAPQAAGVIHGDFERGFIKAETVGYEALVDAGDEKAAKEAGLMRSEGKEYVFKDGDVMLFRFNV</sequence>
<dbReference type="PRINTS" id="PR00326">
    <property type="entry name" value="GTP1OBG"/>
</dbReference>
<reference evidence="7" key="1">
    <citation type="submission" date="2021-01" db="EMBL/GenBank/DDBJ databases">
        <authorList>
            <person name="Corre E."/>
            <person name="Pelletier E."/>
            <person name="Niang G."/>
            <person name="Scheremetjew M."/>
            <person name="Finn R."/>
            <person name="Kale V."/>
            <person name="Holt S."/>
            <person name="Cochrane G."/>
            <person name="Meng A."/>
            <person name="Brown T."/>
            <person name="Cohen L."/>
        </authorList>
    </citation>
    <scope>NUCLEOTIDE SEQUENCE</scope>
    <source>
        <strain evidence="7">CCMP1756</strain>
    </source>
</reference>
<gene>
    <name evidence="7" type="ORF">PCAL00307_LOCUS4308</name>
</gene>
<feature type="binding site" evidence="4">
    <location>
        <begin position="43"/>
        <end position="48"/>
    </location>
    <ligand>
        <name>ATP</name>
        <dbReference type="ChEBI" id="CHEBI:30616"/>
    </ligand>
</feature>
<dbReference type="GO" id="GO:0046872">
    <property type="term" value="F:metal ion binding"/>
    <property type="evidence" value="ECO:0007669"/>
    <property type="project" value="UniProtKB-KW"/>
</dbReference>
<dbReference type="InterPro" id="IPR012676">
    <property type="entry name" value="TGS-like"/>
</dbReference>
<dbReference type="AlphaFoldDB" id="A0A7S4E3V5"/>
<dbReference type="InterPro" id="IPR023192">
    <property type="entry name" value="TGS-like_dom_sf"/>
</dbReference>
<dbReference type="PANTHER" id="PTHR23305">
    <property type="entry name" value="OBG GTPASE FAMILY"/>
    <property type="match status" value="1"/>
</dbReference>
<dbReference type="Gene3D" id="3.10.20.30">
    <property type="match status" value="1"/>
</dbReference>
<dbReference type="PIRSF" id="PIRSF006641">
    <property type="entry name" value="CHP00092"/>
    <property type="match status" value="1"/>
</dbReference>
<evidence type="ECO:0000313" key="7">
    <source>
        <dbReference type="EMBL" id="CAE0688874.1"/>
    </source>
</evidence>
<keyword evidence="1" id="KW-0479">Metal-binding</keyword>
<organism evidence="7">
    <name type="scientific">Pelagomonas calceolata</name>
    <dbReference type="NCBI Taxonomy" id="35677"/>
    <lineage>
        <taxon>Eukaryota</taxon>
        <taxon>Sar</taxon>
        <taxon>Stramenopiles</taxon>
        <taxon>Ochrophyta</taxon>
        <taxon>Pelagophyceae</taxon>
        <taxon>Pelagomonadales</taxon>
        <taxon>Pelagomonadaceae</taxon>
        <taxon>Pelagomonas</taxon>
    </lineage>
</organism>
<dbReference type="InterPro" id="IPR041706">
    <property type="entry name" value="YchF_N"/>
</dbReference>
<proteinExistence type="inferred from homology"/>
<dbReference type="InterPro" id="IPR006073">
    <property type="entry name" value="GTP-bd"/>
</dbReference>
<dbReference type="GO" id="GO:0005524">
    <property type="term" value="F:ATP binding"/>
    <property type="evidence" value="ECO:0007669"/>
    <property type="project" value="UniProtKB-UniRule"/>
</dbReference>
<keyword evidence="3 4" id="KW-0067">ATP-binding</keyword>
<dbReference type="Gene3D" id="1.10.150.300">
    <property type="entry name" value="TGS-like domain"/>
    <property type="match status" value="1"/>
</dbReference>